<dbReference type="OrthoDB" id="9813569at2"/>
<proteinExistence type="inferred from homology"/>
<comment type="caution">
    <text evidence="5">The sequence shown here is derived from an EMBL/GenBank/DDBJ whole genome shotgun (WGS) entry which is preliminary data.</text>
</comment>
<dbReference type="Proteomes" id="UP000321400">
    <property type="component" value="Unassembled WGS sequence"/>
</dbReference>
<evidence type="ECO:0000256" key="3">
    <source>
        <dbReference type="ARBA" id="ARBA00022777"/>
    </source>
</evidence>
<dbReference type="GO" id="GO:0016301">
    <property type="term" value="F:kinase activity"/>
    <property type="evidence" value="ECO:0007669"/>
    <property type="project" value="UniProtKB-KW"/>
</dbReference>
<keyword evidence="6" id="KW-1185">Reference proteome</keyword>
<evidence type="ECO:0000256" key="1">
    <source>
        <dbReference type="ARBA" id="ARBA00010688"/>
    </source>
</evidence>
<dbReference type="CDD" id="cd01166">
    <property type="entry name" value="KdgK"/>
    <property type="match status" value="1"/>
</dbReference>
<sequence>MAKVLTLGEILLRLSTPTGTRLSTAKQLDLNYGGAEANTAISLAIFGHDTTFVTRLPDHALTLGMTRYLRGLGVNTDYILSGGKKVGSYFLDVGVGQRASEVIYDREGSAFSELTENMLNLETLIDGYDLIHLSGITPALSSSLKQLTLLIMKLAKIKQIPVSLDFNFRQTLWSKEAAKIFFKEALPYVTYASLSPWDMTHLLDYKDLETDASHERHLLNSYQRLTADYPNIASIYATTRVSPSATKNDLTGYLYMNEKLYSSMTYTIDPIVDRVGGGDAFASGILHGLLSHFGPEKTVTFATQASVLKHYIAGDANLVTEQDVLNVMRHGAQIKR</sequence>
<dbReference type="EMBL" id="BJYE01000042">
    <property type="protein sequence ID" value="GEN57823.1"/>
    <property type="molecule type" value="Genomic_DNA"/>
</dbReference>
<dbReference type="InterPro" id="IPR052700">
    <property type="entry name" value="Carb_kinase_PfkB-like"/>
</dbReference>
<reference evidence="5 6" key="1">
    <citation type="submission" date="2019-07" db="EMBL/GenBank/DDBJ databases">
        <title>Whole genome shotgun sequence of Halolactibacillus alkaliphilus NBRC 103919.</title>
        <authorList>
            <person name="Hosoyama A."/>
            <person name="Uohara A."/>
            <person name="Ohji S."/>
            <person name="Ichikawa N."/>
        </authorList>
    </citation>
    <scope>NUCLEOTIDE SEQUENCE [LARGE SCALE GENOMIC DNA]</scope>
    <source>
        <strain evidence="5 6">NBRC 103919</strain>
    </source>
</reference>
<dbReference type="SUPFAM" id="SSF53613">
    <property type="entry name" value="Ribokinase-like"/>
    <property type="match status" value="1"/>
</dbReference>
<gene>
    <name evidence="5" type="ORF">HAL01_22870</name>
</gene>
<dbReference type="InterPro" id="IPR011611">
    <property type="entry name" value="PfkB_dom"/>
</dbReference>
<dbReference type="PANTHER" id="PTHR43320:SF2">
    <property type="entry name" value="2-DEHYDRO-3-DEOXYGLUCONOKINASE_2-DEHYDRO-3-DEOXYGALACTONOKINASE"/>
    <property type="match status" value="1"/>
</dbReference>
<dbReference type="AlphaFoldDB" id="A0A511X4G0"/>
<evidence type="ECO:0000313" key="6">
    <source>
        <dbReference type="Proteomes" id="UP000321400"/>
    </source>
</evidence>
<feature type="domain" description="Carbohydrate kinase PfkB" evidence="4">
    <location>
        <begin position="1"/>
        <end position="194"/>
    </location>
</feature>
<evidence type="ECO:0000313" key="5">
    <source>
        <dbReference type="EMBL" id="GEN57823.1"/>
    </source>
</evidence>
<evidence type="ECO:0000256" key="2">
    <source>
        <dbReference type="ARBA" id="ARBA00022679"/>
    </source>
</evidence>
<dbReference type="InterPro" id="IPR029056">
    <property type="entry name" value="Ribokinase-like"/>
</dbReference>
<dbReference type="RefSeq" id="WP_089803486.1">
    <property type="nucleotide sequence ID" value="NZ_BJYE01000042.1"/>
</dbReference>
<protein>
    <submittedName>
        <fullName evidence="5">2-dehydro-3-deoxygluconokinase</fullName>
    </submittedName>
</protein>
<dbReference type="STRING" id="442899.SAMN05720591_13915"/>
<evidence type="ECO:0000259" key="4">
    <source>
        <dbReference type="Pfam" id="PF00294"/>
    </source>
</evidence>
<dbReference type="Pfam" id="PF00294">
    <property type="entry name" value="PfkB"/>
    <property type="match status" value="1"/>
</dbReference>
<name>A0A511X4G0_9BACI</name>
<dbReference type="PANTHER" id="PTHR43320">
    <property type="entry name" value="SUGAR KINASE"/>
    <property type="match status" value="1"/>
</dbReference>
<keyword evidence="2" id="KW-0808">Transferase</keyword>
<accession>A0A511X4G0</accession>
<comment type="similarity">
    <text evidence="1">Belongs to the carbohydrate kinase PfkB family.</text>
</comment>
<dbReference type="Gene3D" id="3.40.1190.20">
    <property type="match status" value="1"/>
</dbReference>
<organism evidence="5 6">
    <name type="scientific">Halolactibacillus alkaliphilus</name>
    <dbReference type="NCBI Taxonomy" id="442899"/>
    <lineage>
        <taxon>Bacteria</taxon>
        <taxon>Bacillati</taxon>
        <taxon>Bacillota</taxon>
        <taxon>Bacilli</taxon>
        <taxon>Bacillales</taxon>
        <taxon>Bacillaceae</taxon>
        <taxon>Halolactibacillus</taxon>
    </lineage>
</organism>
<keyword evidence="3 5" id="KW-0418">Kinase</keyword>